<evidence type="ECO:0000259" key="1">
    <source>
        <dbReference type="PROSITE" id="PS50995"/>
    </source>
</evidence>
<dbReference type="Pfam" id="PF01047">
    <property type="entry name" value="MarR"/>
    <property type="match status" value="1"/>
</dbReference>
<dbReference type="KEGG" id="mro:MROS_1452"/>
<dbReference type="GO" id="GO:0006950">
    <property type="term" value="P:response to stress"/>
    <property type="evidence" value="ECO:0007669"/>
    <property type="project" value="TreeGrafter"/>
</dbReference>
<dbReference type="eggNOG" id="COG1846">
    <property type="taxonomic scope" value="Bacteria"/>
</dbReference>
<evidence type="ECO:0000313" key="3">
    <source>
        <dbReference type="Proteomes" id="UP000009011"/>
    </source>
</evidence>
<dbReference type="OrthoDB" id="996843at2"/>
<proteinExistence type="predicted"/>
<dbReference type="PROSITE" id="PS50995">
    <property type="entry name" value="HTH_MARR_2"/>
    <property type="match status" value="1"/>
</dbReference>
<feature type="domain" description="HTH marR-type" evidence="1">
    <location>
        <begin position="9"/>
        <end position="141"/>
    </location>
</feature>
<dbReference type="HOGENOM" id="CLU_083287_27_2_10"/>
<dbReference type="Gene3D" id="1.10.10.10">
    <property type="entry name" value="Winged helix-like DNA-binding domain superfamily/Winged helix DNA-binding domain"/>
    <property type="match status" value="1"/>
</dbReference>
<organism evidence="2 3">
    <name type="scientific">Melioribacter roseus (strain DSM 23840 / JCM 17771 / VKM B-2668 / P3M-2)</name>
    <dbReference type="NCBI Taxonomy" id="1191523"/>
    <lineage>
        <taxon>Bacteria</taxon>
        <taxon>Pseudomonadati</taxon>
        <taxon>Ignavibacteriota</taxon>
        <taxon>Ignavibacteria</taxon>
        <taxon>Ignavibacteriales</taxon>
        <taxon>Melioribacteraceae</taxon>
        <taxon>Melioribacter</taxon>
    </lineage>
</organism>
<dbReference type="RefSeq" id="WP_014856123.1">
    <property type="nucleotide sequence ID" value="NC_018178.1"/>
</dbReference>
<accession>I6ZRI9</accession>
<dbReference type="InterPro" id="IPR036388">
    <property type="entry name" value="WH-like_DNA-bd_sf"/>
</dbReference>
<dbReference type="SMART" id="SM00347">
    <property type="entry name" value="HTH_MARR"/>
    <property type="match status" value="1"/>
</dbReference>
<dbReference type="InterPro" id="IPR036390">
    <property type="entry name" value="WH_DNA-bd_sf"/>
</dbReference>
<keyword evidence="3" id="KW-1185">Reference proteome</keyword>
<sequence>MASEKTEAAMKLIEKLNRTADKIRKVQAKYVFEKKLTAPQFAVLEILSRTGPVPLKRISDEMMVTGANITCVVDNLEKEGFVRRVHSKEDRRVILGELTPEGRKKVEGILPEYMEKLASLTSGLTESEQKQLIALLDKLTV</sequence>
<gene>
    <name evidence="2" type="ordered locus">MROS_1452</name>
</gene>
<evidence type="ECO:0000313" key="2">
    <source>
        <dbReference type="EMBL" id="AFN74689.1"/>
    </source>
</evidence>
<name>I6ZRI9_MELRP</name>
<dbReference type="PANTHER" id="PTHR33164">
    <property type="entry name" value="TRANSCRIPTIONAL REGULATOR, MARR FAMILY"/>
    <property type="match status" value="1"/>
</dbReference>
<dbReference type="STRING" id="1191523.MROS_1452"/>
<dbReference type="AlphaFoldDB" id="I6ZRI9"/>
<dbReference type="PRINTS" id="PR00598">
    <property type="entry name" value="HTHMARR"/>
</dbReference>
<reference evidence="2 3" key="1">
    <citation type="journal article" date="2013" name="PLoS ONE">
        <title>Genomic analysis of Melioribacter roseus, facultatively anaerobic organotrophic bacterium representing a novel deep lineage within Bacteriodetes/Chlorobi group.</title>
        <authorList>
            <person name="Kadnikov V.V."/>
            <person name="Mardanov A.V."/>
            <person name="Podosokorskaya O.A."/>
            <person name="Gavrilov S.N."/>
            <person name="Kublanov I.V."/>
            <person name="Beletsky A.V."/>
            <person name="Bonch-Osmolovskaya E.A."/>
            <person name="Ravin N.V."/>
        </authorList>
    </citation>
    <scope>NUCLEOTIDE SEQUENCE [LARGE SCALE GENOMIC DNA]</scope>
    <source>
        <strain evidence="3">JCM 17771 / P3M-2</strain>
    </source>
</reference>
<dbReference type="GO" id="GO:0003700">
    <property type="term" value="F:DNA-binding transcription factor activity"/>
    <property type="evidence" value="ECO:0007669"/>
    <property type="project" value="InterPro"/>
</dbReference>
<protein>
    <submittedName>
        <fullName evidence="2">MarR family transcriptional regulator</fullName>
    </submittedName>
</protein>
<dbReference type="Proteomes" id="UP000009011">
    <property type="component" value="Chromosome"/>
</dbReference>
<dbReference type="SUPFAM" id="SSF46785">
    <property type="entry name" value="Winged helix' DNA-binding domain"/>
    <property type="match status" value="1"/>
</dbReference>
<dbReference type="PANTHER" id="PTHR33164:SF101">
    <property type="entry name" value="TRANSCRIPTIONAL REPRESSOR MPRA"/>
    <property type="match status" value="1"/>
</dbReference>
<dbReference type="InterPro" id="IPR000835">
    <property type="entry name" value="HTH_MarR-typ"/>
</dbReference>
<dbReference type="InterPro" id="IPR039422">
    <property type="entry name" value="MarR/SlyA-like"/>
</dbReference>
<dbReference type="EMBL" id="CP003557">
    <property type="protein sequence ID" value="AFN74689.1"/>
    <property type="molecule type" value="Genomic_DNA"/>
</dbReference>